<feature type="region of interest" description="Disordered" evidence="1">
    <location>
        <begin position="1"/>
        <end position="29"/>
    </location>
</feature>
<keyword evidence="2" id="KW-0614">Plasmid</keyword>
<dbReference type="EMBL" id="CP073372">
    <property type="protein sequence ID" value="QUJ74983.1"/>
    <property type="molecule type" value="Genomic_DNA"/>
</dbReference>
<feature type="compositionally biased region" description="Basic and acidic residues" evidence="1">
    <location>
        <begin position="10"/>
        <end position="25"/>
    </location>
</feature>
<evidence type="ECO:0000256" key="1">
    <source>
        <dbReference type="SAM" id="MobiDB-lite"/>
    </source>
</evidence>
<dbReference type="GeneID" id="64825751"/>
<sequence>MEQKIILTDGKGKEQEITEEQHSDWEQLGDPCPECGTTEYRHFTAEGGRYGIKEDAVIRRSDYWGAERSLMTQCLSCELVLYRHPAFDLLYDSPQE</sequence>
<proteinExistence type="predicted"/>
<name>A0A8T8KUT7_9EURY</name>
<dbReference type="Proteomes" id="UP000682967">
    <property type="component" value="Plasmid pHsi139"/>
</dbReference>
<accession>A0A8T8KUT7</accession>
<evidence type="ECO:0000313" key="3">
    <source>
        <dbReference type="Proteomes" id="UP000682967"/>
    </source>
</evidence>
<reference evidence="2" key="1">
    <citation type="submission" date="2021-04" db="EMBL/GenBank/DDBJ databases">
        <title>Complete Genome sequence and Methylome Analysis of the Haloarchaeon Haloarcula sinaiiensis.</title>
        <authorList>
            <person name="Fomenkov A."/>
            <person name="DasSarma P."/>
            <person name="DasSarma S."/>
            <person name="Roberts R.J."/>
        </authorList>
    </citation>
    <scope>NUCLEOTIDE SEQUENCE</scope>
    <source>
        <strain evidence="2">ATCC 33800</strain>
        <plasmid evidence="2">pHsi139</plasmid>
    </source>
</reference>
<geneLocation type="plasmid" evidence="2 3">
    <name>pHsi139</name>
</geneLocation>
<protein>
    <submittedName>
        <fullName evidence="2">Uncharacterized protein</fullName>
    </submittedName>
</protein>
<dbReference type="KEGG" id="hsin:KDQ40_22305"/>
<gene>
    <name evidence="2" type="ORF">KDQ40_22305</name>
</gene>
<dbReference type="OrthoDB" id="306178at2157"/>
<dbReference type="RefSeq" id="WP_152418986.1">
    <property type="nucleotide sequence ID" value="NZ_AOLR01000037.1"/>
</dbReference>
<evidence type="ECO:0000313" key="2">
    <source>
        <dbReference type="EMBL" id="QUJ74983.1"/>
    </source>
</evidence>
<organism evidence="2 3">
    <name type="scientific">Haloarcula marismortui ATCC 33800</name>
    <dbReference type="NCBI Taxonomy" id="662476"/>
    <lineage>
        <taxon>Archaea</taxon>
        <taxon>Methanobacteriati</taxon>
        <taxon>Methanobacteriota</taxon>
        <taxon>Stenosarchaea group</taxon>
        <taxon>Halobacteria</taxon>
        <taxon>Halobacteriales</taxon>
        <taxon>Haloarculaceae</taxon>
        <taxon>Haloarcula</taxon>
    </lineage>
</organism>
<dbReference type="AlphaFoldDB" id="A0A8T8KUT7"/>